<evidence type="ECO:0000256" key="1">
    <source>
        <dbReference type="SAM" id="SignalP"/>
    </source>
</evidence>
<keyword evidence="3" id="KW-1185">Reference proteome</keyword>
<sequence length="426" mass="45222">MSFVRSLLIILLTLLPALCFAQTADQYFGYYYDDAASYNSGASGFSENYNRINLYHIAIWSGNTTDAGRQGTEGYLLSQLQLARANGVKAIVTITSLVFQYNSGQWQIDPNAGSVWNSFVSQMVAQGYIVPGNPQLSTVAAFYLIDEPDGAGLTDINNAANPAIANAVTALRNNSATASIPIAFITTPNFSSVRHAISLVDWVGFDDYGASTSDWNTLYGELVSDLTAGQRTILVPKATNGGSACGVGGAATQYDSPWTFYSTLTSSSRVAWLAPFHWFSGSATCPGVRDIPSLTTPYNEIGQTMKDVTNPVIGEVDSVTSNSDGSSTIWGWTCTTGVPQSTNVDLYLGAPYGSGGVWIGRYLANQSSEPAVATACHVASGSYRFTVNVSAATTAQYAGKKIYMYGIATYNGNNNQIGNSGNLAIP</sequence>
<dbReference type="AlphaFoldDB" id="A0A370WS26"/>
<feature type="signal peptide" evidence="1">
    <location>
        <begin position="1"/>
        <end position="21"/>
    </location>
</feature>
<reference evidence="2 3" key="1">
    <citation type="submission" date="2018-07" db="EMBL/GenBank/DDBJ databases">
        <title>Dyella monticola sp. nov. and Dyella psychrodurans sp. nov. isolated from monsoon evergreen broad-leaved forest soil of Dinghu Mountain, China.</title>
        <authorList>
            <person name="Gao Z."/>
            <person name="Qiu L."/>
        </authorList>
    </citation>
    <scope>NUCLEOTIDE SEQUENCE [LARGE SCALE GENOMIC DNA]</scope>
    <source>
        <strain evidence="2 3">4G-K06</strain>
    </source>
</reference>
<feature type="chain" id="PRO_5016901353" evidence="1">
    <location>
        <begin position="22"/>
        <end position="426"/>
    </location>
</feature>
<organism evidence="2 3">
    <name type="scientific">Dyella monticola</name>
    <dbReference type="NCBI Taxonomy" id="1927958"/>
    <lineage>
        <taxon>Bacteria</taxon>
        <taxon>Pseudomonadati</taxon>
        <taxon>Pseudomonadota</taxon>
        <taxon>Gammaproteobacteria</taxon>
        <taxon>Lysobacterales</taxon>
        <taxon>Rhodanobacteraceae</taxon>
        <taxon>Dyella</taxon>
    </lineage>
</organism>
<comment type="caution">
    <text evidence="2">The sequence shown here is derived from an EMBL/GenBank/DDBJ whole genome shotgun (WGS) entry which is preliminary data.</text>
</comment>
<name>A0A370WS26_9GAMM</name>
<gene>
    <name evidence="2" type="ORF">DWU98_20490</name>
</gene>
<evidence type="ECO:0000313" key="3">
    <source>
        <dbReference type="Proteomes" id="UP000254258"/>
    </source>
</evidence>
<dbReference type="Proteomes" id="UP000254258">
    <property type="component" value="Unassembled WGS sequence"/>
</dbReference>
<dbReference type="OrthoDB" id="5957210at2"/>
<keyword evidence="1" id="KW-0732">Signal</keyword>
<dbReference type="EMBL" id="QRBE01000020">
    <property type="protein sequence ID" value="RDS78901.1"/>
    <property type="molecule type" value="Genomic_DNA"/>
</dbReference>
<evidence type="ECO:0000313" key="2">
    <source>
        <dbReference type="EMBL" id="RDS78901.1"/>
    </source>
</evidence>
<dbReference type="SUPFAM" id="SSF51445">
    <property type="entry name" value="(Trans)glycosidases"/>
    <property type="match status" value="1"/>
</dbReference>
<dbReference type="InterPro" id="IPR017853">
    <property type="entry name" value="GH"/>
</dbReference>
<proteinExistence type="predicted"/>
<protein>
    <submittedName>
        <fullName evidence="2">Uncharacterized protein</fullName>
    </submittedName>
</protein>
<accession>A0A370WS26</accession>
<dbReference type="RefSeq" id="WP_147293398.1">
    <property type="nucleotide sequence ID" value="NZ_QRBE01000020.1"/>
</dbReference>